<dbReference type="Proteomes" id="UP000681722">
    <property type="component" value="Unassembled WGS sequence"/>
</dbReference>
<dbReference type="PANTHER" id="PTHR45641:SF19">
    <property type="entry name" value="NEPHROCYSTIN-3"/>
    <property type="match status" value="1"/>
</dbReference>
<dbReference type="AlphaFoldDB" id="A0A814LYB7"/>
<reference evidence="4" key="1">
    <citation type="submission" date="2021-02" db="EMBL/GenBank/DDBJ databases">
        <authorList>
            <person name="Nowell W R."/>
        </authorList>
    </citation>
    <scope>NUCLEOTIDE SEQUENCE</scope>
</reference>
<evidence type="ECO:0000256" key="3">
    <source>
        <dbReference type="PROSITE-ProRule" id="PRU00339"/>
    </source>
</evidence>
<evidence type="ECO:0000256" key="2">
    <source>
        <dbReference type="ARBA" id="ARBA00022803"/>
    </source>
</evidence>
<dbReference type="Pfam" id="PF13424">
    <property type="entry name" value="TPR_12"/>
    <property type="match status" value="3"/>
</dbReference>
<keyword evidence="1" id="KW-0677">Repeat</keyword>
<dbReference type="Proteomes" id="UP000663829">
    <property type="component" value="Unassembled WGS sequence"/>
</dbReference>
<dbReference type="SUPFAM" id="SSF48452">
    <property type="entry name" value="TPR-like"/>
    <property type="match status" value="1"/>
</dbReference>
<dbReference type="PROSITE" id="PS50293">
    <property type="entry name" value="TPR_REGION"/>
    <property type="match status" value="1"/>
</dbReference>
<dbReference type="OrthoDB" id="9975497at2759"/>
<feature type="repeat" description="TPR" evidence="3">
    <location>
        <begin position="506"/>
        <end position="539"/>
    </location>
</feature>
<accession>A0A814LYB7</accession>
<dbReference type="Gene3D" id="1.25.40.10">
    <property type="entry name" value="Tetratricopeptide repeat domain"/>
    <property type="match status" value="3"/>
</dbReference>
<dbReference type="Gene3D" id="3.90.176.10">
    <property type="entry name" value="Toxin ADP-ribosyltransferase, Chain A, domain 1"/>
    <property type="match status" value="1"/>
</dbReference>
<dbReference type="EMBL" id="CAJNOQ010004742">
    <property type="protein sequence ID" value="CAF1072064.1"/>
    <property type="molecule type" value="Genomic_DNA"/>
</dbReference>
<evidence type="ECO:0000313" key="5">
    <source>
        <dbReference type="EMBL" id="CAF3839091.1"/>
    </source>
</evidence>
<feature type="repeat" description="TPR" evidence="3">
    <location>
        <begin position="590"/>
        <end position="623"/>
    </location>
</feature>
<feature type="repeat" description="TPR" evidence="3">
    <location>
        <begin position="379"/>
        <end position="412"/>
    </location>
</feature>
<evidence type="ECO:0008006" key="7">
    <source>
        <dbReference type="Google" id="ProtNLM"/>
    </source>
</evidence>
<proteinExistence type="predicted"/>
<dbReference type="PROSITE" id="PS51996">
    <property type="entry name" value="TR_MART"/>
    <property type="match status" value="1"/>
</dbReference>
<dbReference type="PANTHER" id="PTHR45641">
    <property type="entry name" value="TETRATRICOPEPTIDE REPEAT PROTEIN (AFU_ORTHOLOGUE AFUA_6G03870)"/>
    <property type="match status" value="1"/>
</dbReference>
<comment type="caution">
    <text evidence="4">The sequence shown here is derived from an EMBL/GenBank/DDBJ whole genome shotgun (WGS) entry which is preliminary data.</text>
</comment>
<protein>
    <recommendedName>
        <fullName evidence="7">NAD(P)(+)--arginine ADP-ribosyltransferase</fullName>
    </recommendedName>
</protein>
<evidence type="ECO:0000313" key="4">
    <source>
        <dbReference type="EMBL" id="CAF1072064.1"/>
    </source>
</evidence>
<dbReference type="InterPro" id="IPR011990">
    <property type="entry name" value="TPR-like_helical_dom_sf"/>
</dbReference>
<name>A0A814LYB7_9BILA</name>
<dbReference type="InterPro" id="IPR019734">
    <property type="entry name" value="TPR_rpt"/>
</dbReference>
<gene>
    <name evidence="4" type="ORF">GPM918_LOCUS17326</name>
    <name evidence="5" type="ORF">SRO942_LOCUS17327</name>
</gene>
<evidence type="ECO:0000313" key="6">
    <source>
        <dbReference type="Proteomes" id="UP000663829"/>
    </source>
</evidence>
<organism evidence="4 6">
    <name type="scientific">Didymodactylos carnosus</name>
    <dbReference type="NCBI Taxonomy" id="1234261"/>
    <lineage>
        <taxon>Eukaryota</taxon>
        <taxon>Metazoa</taxon>
        <taxon>Spiralia</taxon>
        <taxon>Gnathifera</taxon>
        <taxon>Rotifera</taxon>
        <taxon>Eurotatoria</taxon>
        <taxon>Bdelloidea</taxon>
        <taxon>Philodinida</taxon>
        <taxon>Philodinidae</taxon>
        <taxon>Didymodactylos</taxon>
    </lineage>
</organism>
<dbReference type="EMBL" id="CAJOBC010004743">
    <property type="protein sequence ID" value="CAF3839091.1"/>
    <property type="molecule type" value="Genomic_DNA"/>
</dbReference>
<sequence length="684" mass="77866">MSISTLASKDIFTSDLDQLDQSFTYSQLIKEIVLELDYDAKAKADLGNYCRRRQTSDGGGTVSSLIDKFEQDYECHSPIWWYTCGSFLFGMLNQALRTQDTEALVKMGFVIRDIHRKIKELHDNATPRQLTVYRGQSMSADEFTKIRNNKDGLISFNNFLSTSIDRDVAYMFAESTLQNPQMMLLLFQIEIEPMVSRIPFAELKGDDCVFGSENEVLFSMHTIFRIREVTQIKEGFWNVELKLTSDNDRDLAHLTEQLRKEIKGGMASYRLGHLLIKMGKFKQAEEVLLKLINSVPNLMASYRLGHSLVKMGKFKQAEEVLLKLANSIPNRGRTYISSTTHQLGAINRENGNFQAALMFYYIALTTGLNSIPIDFRSIAITCNDIGLIHRELGNYLRALAYYQKALEYLEDPAINSDRLELATAYNNVGQVFQSMGAHSTALGFFRRTLAIEKEILPPNHPAFATVHNNIGTVHSLMGNHSLALQSYRETCRIEGRSLPTDHGTLVVTYNNLGEAHRSNGDYEVALQYYQKAIDIGERSLPENHPSIAAAYCNKAIVYFMKQDHWTAKKFFEKAREILEQTVPPDSPDLAIVYVHIGQVHVVNTDYFAALQFFRKALRIQKSCLLPNDLNLARTYACMAEAFYLLGNHLSAVKYIRLAIDIARQENTPAAKQLLEQYLHRFFSY</sequence>
<dbReference type="SUPFAM" id="SSF81901">
    <property type="entry name" value="HCP-like"/>
    <property type="match status" value="1"/>
</dbReference>
<keyword evidence="6" id="KW-1185">Reference proteome</keyword>
<evidence type="ECO:0000256" key="1">
    <source>
        <dbReference type="ARBA" id="ARBA00022737"/>
    </source>
</evidence>
<dbReference type="PROSITE" id="PS50005">
    <property type="entry name" value="TPR"/>
    <property type="match status" value="4"/>
</dbReference>
<feature type="repeat" description="TPR" evidence="3">
    <location>
        <begin position="422"/>
        <end position="455"/>
    </location>
</feature>
<dbReference type="Pfam" id="PF13181">
    <property type="entry name" value="TPR_8"/>
    <property type="match status" value="2"/>
</dbReference>
<keyword evidence="2 3" id="KW-0802">TPR repeat</keyword>
<dbReference type="SUPFAM" id="SSF56399">
    <property type="entry name" value="ADP-ribosylation"/>
    <property type="match status" value="1"/>
</dbReference>
<dbReference type="SMART" id="SM00028">
    <property type="entry name" value="TPR"/>
    <property type="match status" value="10"/>
</dbReference>